<evidence type="ECO:0000313" key="7">
    <source>
        <dbReference type="EMBL" id="WFE87815.1"/>
    </source>
</evidence>
<dbReference type="PANTHER" id="PTHR30606">
    <property type="entry name" value="LIPID A BIOSYNTHESIS LAUROYL ACYLTRANSFERASE"/>
    <property type="match status" value="1"/>
</dbReference>
<name>A0ABY8F3A4_9HYPH</name>
<proteinExistence type="predicted"/>
<evidence type="ECO:0000313" key="8">
    <source>
        <dbReference type="Proteomes" id="UP001209803"/>
    </source>
</evidence>
<gene>
    <name evidence="7" type="ORF">K1718_16795</name>
</gene>
<protein>
    <submittedName>
        <fullName evidence="7">Lysophospholipid acyltransferase family protein</fullName>
    </submittedName>
</protein>
<evidence type="ECO:0000256" key="5">
    <source>
        <dbReference type="ARBA" id="ARBA00023136"/>
    </source>
</evidence>
<dbReference type="Pfam" id="PF03279">
    <property type="entry name" value="Lip_A_acyltrans"/>
    <property type="match status" value="1"/>
</dbReference>
<dbReference type="RefSeq" id="WP_152502047.1">
    <property type="nucleotide sequence ID" value="NZ_CP120863.1"/>
</dbReference>
<sequence length="362" mass="41351">MKKPARLEDIPFSETLGEEPEAPRFGDVASDREDLRASARLYWFRHTFDGCLNSAFHACLKNCPPGFVSRFGQSLVPLSRWAYRNKVFPKRISQNFTALTKGRWSNERQRQLGLERWWINIGRTISEFSIVNKLWKHSRIRVEGSENLEDARALGGPLIFTSVHLSTWEALFVAIHEGLSGPSIGPFQPEPNRFKNRIVHAIRKERNQYLFPPGQRSAYRLHRLMGSGLFSMTIFIDEVREKQVHLPLFGRKPPEKGNAVVAIKIANSCGGTIVPTYLKRLGPARFKLVILPAIERTGTEKAYDIRGTVNALNDIFEPIVLENIEEWYMLGELRLPKSFEQAPFAQKLSKGNAERHKNSNLT</sequence>
<keyword evidence="4" id="KW-0808">Transferase</keyword>
<dbReference type="InterPro" id="IPR004960">
    <property type="entry name" value="LipA_acyltrans"/>
</dbReference>
<accession>A0ABY8F3A4</accession>
<comment type="subcellular location">
    <subcellularLocation>
        <location evidence="1">Cell inner membrane</location>
    </subcellularLocation>
</comment>
<keyword evidence="5" id="KW-0472">Membrane</keyword>
<evidence type="ECO:0000256" key="1">
    <source>
        <dbReference type="ARBA" id="ARBA00004533"/>
    </source>
</evidence>
<dbReference type="GO" id="GO:0016746">
    <property type="term" value="F:acyltransferase activity"/>
    <property type="evidence" value="ECO:0007669"/>
    <property type="project" value="UniProtKB-KW"/>
</dbReference>
<dbReference type="CDD" id="cd07984">
    <property type="entry name" value="LPLAT_LABLAT-like"/>
    <property type="match status" value="1"/>
</dbReference>
<evidence type="ECO:0000256" key="6">
    <source>
        <dbReference type="ARBA" id="ARBA00023315"/>
    </source>
</evidence>
<keyword evidence="2" id="KW-1003">Cell membrane</keyword>
<keyword evidence="3" id="KW-0997">Cell inner membrane</keyword>
<evidence type="ECO:0000256" key="3">
    <source>
        <dbReference type="ARBA" id="ARBA00022519"/>
    </source>
</evidence>
<keyword evidence="6 7" id="KW-0012">Acyltransferase</keyword>
<dbReference type="PANTHER" id="PTHR30606:SF10">
    <property type="entry name" value="PHOSPHATIDYLINOSITOL MANNOSIDE ACYLTRANSFERASE"/>
    <property type="match status" value="1"/>
</dbReference>
<dbReference type="EMBL" id="CP120863">
    <property type="protein sequence ID" value="WFE87815.1"/>
    <property type="molecule type" value="Genomic_DNA"/>
</dbReference>
<reference evidence="7 8" key="1">
    <citation type="submission" date="2023-03" db="EMBL/GenBank/DDBJ databases">
        <title>Roseibium porphyridii sp. nov. and Roseibium rhodosorbium sp. nov. isolated from marine algae, Porphyridium cruentum and Rhodosorus marinus, respectively.</title>
        <authorList>
            <person name="Lee M.W."/>
            <person name="Choi B.J."/>
            <person name="Lee J.K."/>
            <person name="Choi D.G."/>
            <person name="Baek J.H."/>
            <person name="Bayburt H."/>
            <person name="Kim J.M."/>
            <person name="Han D.M."/>
            <person name="Kim K.H."/>
            <person name="Jeon C.O."/>
        </authorList>
    </citation>
    <scope>NUCLEOTIDE SEQUENCE [LARGE SCALE GENOMIC DNA]</scope>
    <source>
        <strain evidence="7 8">KMA01</strain>
    </source>
</reference>
<evidence type="ECO:0000256" key="4">
    <source>
        <dbReference type="ARBA" id="ARBA00022679"/>
    </source>
</evidence>
<organism evidence="7 8">
    <name type="scientific">Roseibium porphyridii</name>
    <dbReference type="NCBI Taxonomy" id="2866279"/>
    <lineage>
        <taxon>Bacteria</taxon>
        <taxon>Pseudomonadati</taxon>
        <taxon>Pseudomonadota</taxon>
        <taxon>Alphaproteobacteria</taxon>
        <taxon>Hyphomicrobiales</taxon>
        <taxon>Stappiaceae</taxon>
        <taxon>Roseibium</taxon>
    </lineage>
</organism>
<keyword evidence="8" id="KW-1185">Reference proteome</keyword>
<dbReference type="Proteomes" id="UP001209803">
    <property type="component" value="Chromosome"/>
</dbReference>
<evidence type="ECO:0000256" key="2">
    <source>
        <dbReference type="ARBA" id="ARBA00022475"/>
    </source>
</evidence>